<comment type="caution">
    <text evidence="1">The sequence shown here is derived from an EMBL/GenBank/DDBJ whole genome shotgun (WGS) entry which is preliminary data.</text>
</comment>
<proteinExistence type="predicted"/>
<evidence type="ECO:0000313" key="1">
    <source>
        <dbReference type="EMBL" id="KAA1039130.1"/>
    </source>
</evidence>
<gene>
    <name evidence="1" type="ORF">ERX35_007910</name>
</gene>
<dbReference type="NCBIfam" id="TIGR01637">
    <property type="entry name" value="phage_arpU"/>
    <property type="match status" value="1"/>
</dbReference>
<sequence length="154" mass="18011">MTNLLLDMQHLDFKQTRTNVYNLFRRYNKLLRIAPVRSMPSVTQSFSFVPPATTMTLNGIEAAAEKNILRQKLLDERKDLLERMHAAIDNLKPEERYIIVHKYLQDDLGSDYEIYTDLGVGKTKYYTIKNDAIIRLGFFLGVEEYHDETTEAFN</sequence>
<accession>A0ABQ6R7Q7</accession>
<dbReference type="RefSeq" id="WP_149459389.1">
    <property type="nucleotide sequence ID" value="NZ_SCWC02000005.1"/>
</dbReference>
<evidence type="ECO:0000313" key="2">
    <source>
        <dbReference type="Proteomes" id="UP000295735"/>
    </source>
</evidence>
<evidence type="ECO:0008006" key="3">
    <source>
        <dbReference type="Google" id="ProtNLM"/>
    </source>
</evidence>
<keyword evidence="2" id="KW-1185">Reference proteome</keyword>
<reference evidence="1 2" key="1">
    <citation type="submission" date="2019-09" db="EMBL/GenBank/DDBJ databases">
        <authorList>
            <person name="Mazhar S."/>
            <person name="Altermann E."/>
            <person name="Hill C."/>
            <person name="Mcauliffe O."/>
        </authorList>
    </citation>
    <scope>NUCLEOTIDE SEQUENCE [LARGE SCALE GENOMIC DNA]</scope>
    <source>
        <strain evidence="1 2">ATCC 51831</strain>
    </source>
</reference>
<name>A0ABQ6R7Q7_9STAP</name>
<dbReference type="InterPro" id="IPR006524">
    <property type="entry name" value="ArpU-like"/>
</dbReference>
<protein>
    <recommendedName>
        <fullName evidence="3">ArpU family transcriptional regulator</fullName>
    </recommendedName>
</protein>
<dbReference type="EMBL" id="SCWC02000005">
    <property type="protein sequence ID" value="KAA1039130.1"/>
    <property type="molecule type" value="Genomic_DNA"/>
</dbReference>
<organism evidence="1 2">
    <name type="scientific">Macrococcus equipercicus</name>
    <dbReference type="NCBI Taxonomy" id="69967"/>
    <lineage>
        <taxon>Bacteria</taxon>
        <taxon>Bacillati</taxon>
        <taxon>Bacillota</taxon>
        <taxon>Bacilli</taxon>
        <taxon>Bacillales</taxon>
        <taxon>Staphylococcaceae</taxon>
        <taxon>Macrococcus</taxon>
    </lineage>
</organism>
<dbReference type="Proteomes" id="UP000295735">
    <property type="component" value="Unassembled WGS sequence"/>
</dbReference>